<sequence>MITKKSTNSLIQPTRNLRSIIDYVILKRTGKIRVNDVRVLRGGMCDSDHHLVTAKVFFPPTNQKQQINKGYEEENTQEVKYNLESLMHDSVRYRYQKTLDEKLIEEQSHPLQERYQHIIDRIYEAAGEALGERK</sequence>
<dbReference type="AlphaFoldDB" id="A0ABD2PHT4"/>
<protein>
    <submittedName>
        <fullName evidence="1">Uncharacterized protein</fullName>
    </submittedName>
</protein>
<reference evidence="1 2" key="1">
    <citation type="journal article" date="2021" name="BMC Biol.">
        <title>Horizontally acquired antibacterial genes associated with adaptive radiation of ladybird beetles.</title>
        <authorList>
            <person name="Li H.S."/>
            <person name="Tang X.F."/>
            <person name="Huang Y.H."/>
            <person name="Xu Z.Y."/>
            <person name="Chen M.L."/>
            <person name="Du X.Y."/>
            <person name="Qiu B.Y."/>
            <person name="Chen P.T."/>
            <person name="Zhang W."/>
            <person name="Slipinski A."/>
            <person name="Escalona H.E."/>
            <person name="Waterhouse R.M."/>
            <person name="Zwick A."/>
            <person name="Pang H."/>
        </authorList>
    </citation>
    <scope>NUCLEOTIDE SEQUENCE [LARGE SCALE GENOMIC DNA]</scope>
    <source>
        <strain evidence="1">SYSU2018</strain>
    </source>
</reference>
<name>A0ABD2PHT4_9CUCU</name>
<evidence type="ECO:0000313" key="2">
    <source>
        <dbReference type="Proteomes" id="UP001516400"/>
    </source>
</evidence>
<gene>
    <name evidence="1" type="ORF">HHI36_023666</name>
</gene>
<dbReference type="EMBL" id="JABFTP020000186">
    <property type="protein sequence ID" value="KAL3290322.1"/>
    <property type="molecule type" value="Genomic_DNA"/>
</dbReference>
<keyword evidence="2" id="KW-1185">Reference proteome</keyword>
<proteinExistence type="predicted"/>
<comment type="caution">
    <text evidence="1">The sequence shown here is derived from an EMBL/GenBank/DDBJ whole genome shotgun (WGS) entry which is preliminary data.</text>
</comment>
<organism evidence="1 2">
    <name type="scientific">Cryptolaemus montrouzieri</name>
    <dbReference type="NCBI Taxonomy" id="559131"/>
    <lineage>
        <taxon>Eukaryota</taxon>
        <taxon>Metazoa</taxon>
        <taxon>Ecdysozoa</taxon>
        <taxon>Arthropoda</taxon>
        <taxon>Hexapoda</taxon>
        <taxon>Insecta</taxon>
        <taxon>Pterygota</taxon>
        <taxon>Neoptera</taxon>
        <taxon>Endopterygota</taxon>
        <taxon>Coleoptera</taxon>
        <taxon>Polyphaga</taxon>
        <taxon>Cucujiformia</taxon>
        <taxon>Coccinelloidea</taxon>
        <taxon>Coccinellidae</taxon>
        <taxon>Scymninae</taxon>
        <taxon>Scymnini</taxon>
        <taxon>Cryptolaemus</taxon>
    </lineage>
</organism>
<evidence type="ECO:0000313" key="1">
    <source>
        <dbReference type="EMBL" id="KAL3290322.1"/>
    </source>
</evidence>
<accession>A0ABD2PHT4</accession>
<dbReference type="Proteomes" id="UP001516400">
    <property type="component" value="Unassembled WGS sequence"/>
</dbReference>